<protein>
    <submittedName>
        <fullName evidence="3">Unannotated protein</fullName>
    </submittedName>
</protein>
<feature type="region of interest" description="Disordered" evidence="1">
    <location>
        <begin position="132"/>
        <end position="156"/>
    </location>
</feature>
<dbReference type="PRINTS" id="PR00111">
    <property type="entry name" value="ABHYDROLASE"/>
</dbReference>
<accession>A0A6J5Z5P4</accession>
<dbReference type="Gene3D" id="3.40.50.1820">
    <property type="entry name" value="alpha/beta hydrolase"/>
    <property type="match status" value="1"/>
</dbReference>
<gene>
    <name evidence="3" type="ORF">UFOPK3574_00692</name>
</gene>
<feature type="domain" description="AB hydrolase-1" evidence="2">
    <location>
        <begin position="24"/>
        <end position="227"/>
    </location>
</feature>
<dbReference type="SUPFAM" id="SSF53474">
    <property type="entry name" value="alpha/beta-Hydrolases"/>
    <property type="match status" value="1"/>
</dbReference>
<sequence length="259" mass="29101">MPDYLNLRGHQIYSYEWDNNGEAVVLLHGGLSQTSHWDYVLVPDLEPDFHLFAYDRTGHGYTADQVNSFHFKFQIEEAIAYLEDVVKEPAHLIGWSDGGIIAMSVAISRPELVKSLVLIGANYHHSGTSIELPFSEPSEEDKAEYAATSPDAPHTQNEKIKKMLRIWETEPEIALNDLAKIQCPTLIIAGDDDVISHEHTIEMYRAIELGQLAIIPGTSHIAPKEKPGLFSAIVNQFLTDLNYPVTKMPIRRVSNQPEE</sequence>
<evidence type="ECO:0000259" key="2">
    <source>
        <dbReference type="Pfam" id="PF12697"/>
    </source>
</evidence>
<dbReference type="EMBL" id="CAESAF010000067">
    <property type="protein sequence ID" value="CAB4337965.1"/>
    <property type="molecule type" value="Genomic_DNA"/>
</dbReference>
<evidence type="ECO:0000313" key="3">
    <source>
        <dbReference type="EMBL" id="CAB4337965.1"/>
    </source>
</evidence>
<organism evidence="3">
    <name type="scientific">freshwater metagenome</name>
    <dbReference type="NCBI Taxonomy" id="449393"/>
    <lineage>
        <taxon>unclassified sequences</taxon>
        <taxon>metagenomes</taxon>
        <taxon>ecological metagenomes</taxon>
    </lineage>
</organism>
<dbReference type="InterPro" id="IPR029058">
    <property type="entry name" value="AB_hydrolase_fold"/>
</dbReference>
<dbReference type="PANTHER" id="PTHR43689:SF8">
    <property type="entry name" value="ALPHA_BETA-HYDROLASES SUPERFAMILY PROTEIN"/>
    <property type="match status" value="1"/>
</dbReference>
<reference evidence="3" key="1">
    <citation type="submission" date="2020-05" db="EMBL/GenBank/DDBJ databases">
        <authorList>
            <person name="Chiriac C."/>
            <person name="Salcher M."/>
            <person name="Ghai R."/>
            <person name="Kavagutti S V."/>
        </authorList>
    </citation>
    <scope>NUCLEOTIDE SEQUENCE</scope>
</reference>
<dbReference type="InterPro" id="IPR000073">
    <property type="entry name" value="AB_hydrolase_1"/>
</dbReference>
<dbReference type="Pfam" id="PF12697">
    <property type="entry name" value="Abhydrolase_6"/>
    <property type="match status" value="1"/>
</dbReference>
<evidence type="ECO:0000256" key="1">
    <source>
        <dbReference type="SAM" id="MobiDB-lite"/>
    </source>
</evidence>
<dbReference type="AlphaFoldDB" id="A0A6J5Z5P4"/>
<name>A0A6J5Z5P4_9ZZZZ</name>
<dbReference type="PANTHER" id="PTHR43689">
    <property type="entry name" value="HYDROLASE"/>
    <property type="match status" value="1"/>
</dbReference>
<proteinExistence type="predicted"/>